<dbReference type="InterPro" id="IPR009057">
    <property type="entry name" value="Homeodomain-like_sf"/>
</dbReference>
<dbReference type="InterPro" id="IPR007367">
    <property type="entry name" value="DUF433"/>
</dbReference>
<proteinExistence type="predicted"/>
<dbReference type="Pfam" id="PF04255">
    <property type="entry name" value="DUF433"/>
    <property type="match status" value="1"/>
</dbReference>
<evidence type="ECO:0000313" key="1">
    <source>
        <dbReference type="EMBL" id="AOY79970.1"/>
    </source>
</evidence>
<dbReference type="PANTHER" id="PTHR34849:SF4">
    <property type="entry name" value="SLR1209 PROTEIN"/>
    <property type="match status" value="1"/>
</dbReference>
<evidence type="ECO:0000313" key="2">
    <source>
        <dbReference type="Proteomes" id="UP000176944"/>
    </source>
</evidence>
<dbReference type="InterPro" id="IPR036388">
    <property type="entry name" value="WH-like_DNA-bd_sf"/>
</dbReference>
<dbReference type="Proteomes" id="UP000176944">
    <property type="component" value="Chromosome"/>
</dbReference>
<dbReference type="SUPFAM" id="SSF46689">
    <property type="entry name" value="Homeodomain-like"/>
    <property type="match status" value="1"/>
</dbReference>
<dbReference type="EMBL" id="CP017708">
    <property type="protein sequence ID" value="AOY79970.1"/>
    <property type="molecule type" value="Genomic_DNA"/>
</dbReference>
<name>A0A1D9FXT3_MOOP1</name>
<organism evidence="1 2">
    <name type="scientific">Moorena producens (strain JHB)</name>
    <dbReference type="NCBI Taxonomy" id="1454205"/>
    <lineage>
        <taxon>Bacteria</taxon>
        <taxon>Bacillati</taxon>
        <taxon>Cyanobacteriota</taxon>
        <taxon>Cyanophyceae</taxon>
        <taxon>Coleofasciculales</taxon>
        <taxon>Coleofasciculaceae</taxon>
        <taxon>Moorena</taxon>
    </lineage>
</organism>
<dbReference type="Gene3D" id="1.10.10.10">
    <property type="entry name" value="Winged helix-like DNA-binding domain superfamily/Winged helix DNA-binding domain"/>
    <property type="match status" value="1"/>
</dbReference>
<protein>
    <submittedName>
        <fullName evidence="1">DUF433 domain-containing protein</fullName>
    </submittedName>
</protein>
<reference evidence="2" key="1">
    <citation type="submission" date="2016-10" db="EMBL/GenBank/DDBJ databases">
        <title>Comparative genomics uncovers the prolific and rare metabolic potential of the cyanobacterial genus Moorea.</title>
        <authorList>
            <person name="Leao T."/>
            <person name="Castelao G."/>
            <person name="Korobeynikov A."/>
            <person name="Monroe E.A."/>
            <person name="Podell S."/>
            <person name="Glukhov E."/>
            <person name="Allen E."/>
            <person name="Gerwick W.H."/>
            <person name="Gerwick L."/>
        </authorList>
    </citation>
    <scope>NUCLEOTIDE SEQUENCE [LARGE SCALE GENOMIC DNA]</scope>
    <source>
        <strain evidence="2">JHB</strain>
    </source>
</reference>
<dbReference type="AlphaFoldDB" id="A0A1D9FXT3"/>
<gene>
    <name evidence="1" type="ORF">BJP36_08575</name>
</gene>
<dbReference type="PANTHER" id="PTHR34849">
    <property type="entry name" value="SSL5025 PROTEIN"/>
    <property type="match status" value="1"/>
</dbReference>
<accession>A0A1D9FXT3</accession>
<sequence>MTIKQLETQLLALSPTEKTEAIHLLAHSLNQNWRGITKTRNICGGDACIAGTRIPVWVLVNARNLGISESQLLYDYPTLTAIDLANAWIYAQVNPEEIATAIQENEAD</sequence>